<dbReference type="GO" id="GO:0016020">
    <property type="term" value="C:membrane"/>
    <property type="evidence" value="ECO:0007669"/>
    <property type="project" value="UniProtKB-SubCell"/>
</dbReference>
<feature type="region of interest" description="Disordered" evidence="6">
    <location>
        <begin position="301"/>
        <end position="337"/>
    </location>
</feature>
<dbReference type="Proteomes" id="UP000813444">
    <property type="component" value="Unassembled WGS sequence"/>
</dbReference>
<dbReference type="AlphaFoldDB" id="A0A8K0SV71"/>
<comment type="similarity">
    <text evidence="5">Belongs to the SAT4 family.</text>
</comment>
<proteinExistence type="inferred from homology"/>
<evidence type="ECO:0000256" key="6">
    <source>
        <dbReference type="SAM" id="MobiDB-lite"/>
    </source>
</evidence>
<evidence type="ECO:0000256" key="2">
    <source>
        <dbReference type="ARBA" id="ARBA00022692"/>
    </source>
</evidence>
<dbReference type="InterPro" id="IPR052337">
    <property type="entry name" value="SAT4-like"/>
</dbReference>
<accession>A0A8K0SV71</accession>
<name>A0A8K0SV71_9HYPO</name>
<gene>
    <name evidence="9" type="ORF">B0I35DRAFT_499896</name>
</gene>
<evidence type="ECO:0000256" key="3">
    <source>
        <dbReference type="ARBA" id="ARBA00022989"/>
    </source>
</evidence>
<feature type="transmembrane region" description="Helical" evidence="7">
    <location>
        <begin position="148"/>
        <end position="169"/>
    </location>
</feature>
<keyword evidence="4 7" id="KW-0472">Membrane</keyword>
<dbReference type="OrthoDB" id="3936451at2759"/>
<protein>
    <recommendedName>
        <fullName evidence="8">Rhodopsin domain-containing protein</fullName>
    </recommendedName>
</protein>
<evidence type="ECO:0000313" key="9">
    <source>
        <dbReference type="EMBL" id="KAH7323157.1"/>
    </source>
</evidence>
<feature type="transmembrane region" description="Helical" evidence="7">
    <location>
        <begin position="219"/>
        <end position="238"/>
    </location>
</feature>
<dbReference type="PANTHER" id="PTHR33048">
    <property type="entry name" value="PTH11-LIKE INTEGRAL MEMBRANE PROTEIN (AFU_ORTHOLOGUE AFUA_5G11245)"/>
    <property type="match status" value="1"/>
</dbReference>
<sequence>MAGKSRAIEVLAVTYTFLLISTIATLLRIYCRAWVVKGFAADDWLAVAAQILFIVFCAYEITGVGYGTGRHIPDIEPENIPRAMHMWWACEPLYVLTGMAIKASIAIFLLRICVTKTHRIIIYVVTAVTEVYSLFFFLLFVLQCRPTALFWLRCWTDWTFSTLPVFLVWNLQMDRKVKISVIAILAAGAIASSATIIRFPYLYSLTDIDDFLYSTVDVAIWSTVETGLGITASGVATLRPLLKMFFGGGSSAPGHGSSARVWRRTGSGHRNAGYIRSGTNNGETFDLHDQPGKNIGVTTTINHGDERVKSTGHDSKVKGDGASVGSESGPDVDDWNNSQSELAVEEPHSSNGWNIMVHKTIVQTRGAEAV</sequence>
<feature type="transmembrane region" description="Helical" evidence="7">
    <location>
        <begin position="120"/>
        <end position="142"/>
    </location>
</feature>
<feature type="domain" description="Rhodopsin" evidence="8">
    <location>
        <begin position="27"/>
        <end position="152"/>
    </location>
</feature>
<dbReference type="EMBL" id="JAGPNK010000004">
    <property type="protein sequence ID" value="KAH7323157.1"/>
    <property type="molecule type" value="Genomic_DNA"/>
</dbReference>
<feature type="domain" description="Rhodopsin" evidence="8">
    <location>
        <begin position="155"/>
        <end position="243"/>
    </location>
</feature>
<reference evidence="9" key="1">
    <citation type="journal article" date="2021" name="Nat. Commun.">
        <title>Genetic determinants of endophytism in the Arabidopsis root mycobiome.</title>
        <authorList>
            <person name="Mesny F."/>
            <person name="Miyauchi S."/>
            <person name="Thiergart T."/>
            <person name="Pickel B."/>
            <person name="Atanasova L."/>
            <person name="Karlsson M."/>
            <person name="Huettel B."/>
            <person name="Barry K.W."/>
            <person name="Haridas S."/>
            <person name="Chen C."/>
            <person name="Bauer D."/>
            <person name="Andreopoulos W."/>
            <person name="Pangilinan J."/>
            <person name="LaButti K."/>
            <person name="Riley R."/>
            <person name="Lipzen A."/>
            <person name="Clum A."/>
            <person name="Drula E."/>
            <person name="Henrissat B."/>
            <person name="Kohler A."/>
            <person name="Grigoriev I.V."/>
            <person name="Martin F.M."/>
            <person name="Hacquard S."/>
        </authorList>
    </citation>
    <scope>NUCLEOTIDE SEQUENCE</scope>
    <source>
        <strain evidence="9">MPI-CAGE-CH-0235</strain>
    </source>
</reference>
<evidence type="ECO:0000256" key="4">
    <source>
        <dbReference type="ARBA" id="ARBA00023136"/>
    </source>
</evidence>
<feature type="transmembrane region" description="Helical" evidence="7">
    <location>
        <begin position="43"/>
        <end position="61"/>
    </location>
</feature>
<keyword evidence="2 7" id="KW-0812">Transmembrane</keyword>
<dbReference type="PANTHER" id="PTHR33048:SF96">
    <property type="entry name" value="INTEGRAL MEMBRANE PROTEIN"/>
    <property type="match status" value="1"/>
</dbReference>
<dbReference type="InterPro" id="IPR049326">
    <property type="entry name" value="Rhodopsin_dom_fungi"/>
</dbReference>
<feature type="transmembrane region" description="Helical" evidence="7">
    <location>
        <begin position="12"/>
        <end position="31"/>
    </location>
</feature>
<evidence type="ECO:0000313" key="10">
    <source>
        <dbReference type="Proteomes" id="UP000813444"/>
    </source>
</evidence>
<comment type="subcellular location">
    <subcellularLocation>
        <location evidence="1">Membrane</location>
        <topology evidence="1">Multi-pass membrane protein</topology>
    </subcellularLocation>
</comment>
<evidence type="ECO:0000256" key="1">
    <source>
        <dbReference type="ARBA" id="ARBA00004141"/>
    </source>
</evidence>
<feature type="transmembrane region" description="Helical" evidence="7">
    <location>
        <begin position="181"/>
        <end position="199"/>
    </location>
</feature>
<keyword evidence="10" id="KW-1185">Reference proteome</keyword>
<feature type="transmembrane region" description="Helical" evidence="7">
    <location>
        <begin position="93"/>
        <end position="113"/>
    </location>
</feature>
<evidence type="ECO:0000256" key="7">
    <source>
        <dbReference type="SAM" id="Phobius"/>
    </source>
</evidence>
<evidence type="ECO:0000256" key="5">
    <source>
        <dbReference type="ARBA" id="ARBA00038359"/>
    </source>
</evidence>
<organism evidence="9 10">
    <name type="scientific">Stachybotrys elegans</name>
    <dbReference type="NCBI Taxonomy" id="80388"/>
    <lineage>
        <taxon>Eukaryota</taxon>
        <taxon>Fungi</taxon>
        <taxon>Dikarya</taxon>
        <taxon>Ascomycota</taxon>
        <taxon>Pezizomycotina</taxon>
        <taxon>Sordariomycetes</taxon>
        <taxon>Hypocreomycetidae</taxon>
        <taxon>Hypocreales</taxon>
        <taxon>Stachybotryaceae</taxon>
        <taxon>Stachybotrys</taxon>
    </lineage>
</organism>
<keyword evidence="3 7" id="KW-1133">Transmembrane helix</keyword>
<feature type="compositionally biased region" description="Basic and acidic residues" evidence="6">
    <location>
        <begin position="303"/>
        <end position="319"/>
    </location>
</feature>
<evidence type="ECO:0000259" key="8">
    <source>
        <dbReference type="Pfam" id="PF20684"/>
    </source>
</evidence>
<comment type="caution">
    <text evidence="9">The sequence shown here is derived from an EMBL/GenBank/DDBJ whole genome shotgun (WGS) entry which is preliminary data.</text>
</comment>
<dbReference type="Pfam" id="PF20684">
    <property type="entry name" value="Fung_rhodopsin"/>
    <property type="match status" value="2"/>
</dbReference>